<reference evidence="2 3" key="1">
    <citation type="journal article" date="2016" name="Mol. Biol. Evol.">
        <title>Comparative Genomics of Early-Diverging Mushroom-Forming Fungi Provides Insights into the Origins of Lignocellulose Decay Capabilities.</title>
        <authorList>
            <person name="Nagy L.G."/>
            <person name="Riley R."/>
            <person name="Tritt A."/>
            <person name="Adam C."/>
            <person name="Daum C."/>
            <person name="Floudas D."/>
            <person name="Sun H."/>
            <person name="Yadav J.S."/>
            <person name="Pangilinan J."/>
            <person name="Larsson K.H."/>
            <person name="Matsuura K."/>
            <person name="Barry K."/>
            <person name="Labutti K."/>
            <person name="Kuo R."/>
            <person name="Ohm R.A."/>
            <person name="Bhattacharya S.S."/>
            <person name="Shirouzu T."/>
            <person name="Yoshinaga Y."/>
            <person name="Martin F.M."/>
            <person name="Grigoriev I.V."/>
            <person name="Hibbett D.S."/>
        </authorList>
    </citation>
    <scope>NUCLEOTIDE SEQUENCE [LARGE SCALE GENOMIC DNA]</scope>
    <source>
        <strain evidence="2 3">HHB12733</strain>
    </source>
</reference>
<organism evidence="2 3">
    <name type="scientific">Calocera cornea HHB12733</name>
    <dbReference type="NCBI Taxonomy" id="1353952"/>
    <lineage>
        <taxon>Eukaryota</taxon>
        <taxon>Fungi</taxon>
        <taxon>Dikarya</taxon>
        <taxon>Basidiomycota</taxon>
        <taxon>Agaricomycotina</taxon>
        <taxon>Dacrymycetes</taxon>
        <taxon>Dacrymycetales</taxon>
        <taxon>Dacrymycetaceae</taxon>
        <taxon>Calocera</taxon>
    </lineage>
</organism>
<sequence length="328" mass="36580">MAPKRTGTPNAGRSGSVSDKRIKSSNSASTGEEHNDIEDNQVEHLIESNDAIMVADPGPVNITSEDVSTDANGRVLGPFLEDELLLKDWGLQTDLNKRVNTMMTWSDPRNAISCPAKFPKNGYWATKYDNDFSEYFHDTKRRIPVTLWIVARLSALYLFRADGNPERQANVVFTPLNNADLTVLKSLLRSHTHQTLYGPWDGLNTLKAGKWMNHRVPGEAKPFLAVYDATTVLRSKSKMSAVPAQNLKRGDLVLLEVYLNRYRDKTMDAYVSPGRGGQRAVRTPTNSADTKWRACLVLKAICLLDDTDYVDTTSDGTERSDEDTDLAI</sequence>
<feature type="region of interest" description="Disordered" evidence="1">
    <location>
        <begin position="1"/>
        <end position="37"/>
    </location>
</feature>
<feature type="compositionally biased region" description="Polar residues" evidence="1">
    <location>
        <begin position="7"/>
        <end position="17"/>
    </location>
</feature>
<evidence type="ECO:0000256" key="1">
    <source>
        <dbReference type="SAM" id="MobiDB-lite"/>
    </source>
</evidence>
<dbReference type="EMBL" id="KV423920">
    <property type="protein sequence ID" value="KZT61817.1"/>
    <property type="molecule type" value="Genomic_DNA"/>
</dbReference>
<name>A0A165JGS1_9BASI</name>
<gene>
    <name evidence="2" type="ORF">CALCODRAFT_479590</name>
</gene>
<evidence type="ECO:0000313" key="3">
    <source>
        <dbReference type="Proteomes" id="UP000076842"/>
    </source>
</evidence>
<dbReference type="OrthoDB" id="3066210at2759"/>
<dbReference type="Proteomes" id="UP000076842">
    <property type="component" value="Unassembled WGS sequence"/>
</dbReference>
<dbReference type="InParanoid" id="A0A165JGS1"/>
<dbReference type="AlphaFoldDB" id="A0A165JGS1"/>
<keyword evidence="3" id="KW-1185">Reference proteome</keyword>
<protein>
    <submittedName>
        <fullName evidence="2">Uncharacterized protein</fullName>
    </submittedName>
</protein>
<evidence type="ECO:0000313" key="2">
    <source>
        <dbReference type="EMBL" id="KZT61817.1"/>
    </source>
</evidence>
<accession>A0A165JGS1</accession>
<proteinExistence type="predicted"/>